<dbReference type="InterPro" id="IPR001387">
    <property type="entry name" value="Cro/C1-type_HTH"/>
</dbReference>
<organism evidence="5 6">
    <name type="scientific">Nocardia terpenica</name>
    <dbReference type="NCBI Taxonomy" id="455432"/>
    <lineage>
        <taxon>Bacteria</taxon>
        <taxon>Bacillati</taxon>
        <taxon>Actinomycetota</taxon>
        <taxon>Actinomycetes</taxon>
        <taxon>Mycobacteriales</taxon>
        <taxon>Nocardiaceae</taxon>
        <taxon>Nocardia</taxon>
    </lineage>
</organism>
<keyword evidence="3" id="KW-0804">Transcription</keyword>
<dbReference type="CDD" id="cd00093">
    <property type="entry name" value="HTH_XRE"/>
    <property type="match status" value="2"/>
</dbReference>
<evidence type="ECO:0000259" key="4">
    <source>
        <dbReference type="PROSITE" id="PS50943"/>
    </source>
</evidence>
<geneLocation type="plasmid" evidence="6">
    <name>p_nc_yfy_nt001</name>
</geneLocation>
<dbReference type="AlphaFoldDB" id="A0A291RZ22"/>
<feature type="domain" description="HTH cro/C1-type" evidence="4">
    <location>
        <begin position="29"/>
        <end position="70"/>
    </location>
</feature>
<evidence type="ECO:0000313" key="6">
    <source>
        <dbReference type="Proteomes" id="UP000221961"/>
    </source>
</evidence>
<dbReference type="GO" id="GO:0005829">
    <property type="term" value="C:cytosol"/>
    <property type="evidence" value="ECO:0007669"/>
    <property type="project" value="TreeGrafter"/>
</dbReference>
<dbReference type="SMART" id="SM00530">
    <property type="entry name" value="HTH_XRE"/>
    <property type="match status" value="2"/>
</dbReference>
<reference evidence="5 6" key="1">
    <citation type="submission" date="2017-10" db="EMBL/GenBank/DDBJ databases">
        <title>Comparative genomics between pathogenic Norcardia.</title>
        <authorList>
            <person name="Zeng L."/>
        </authorList>
    </citation>
    <scope>NUCLEOTIDE SEQUENCE [LARGE SCALE GENOMIC DNA]</scope>
    <source>
        <strain evidence="5 6">NC_YFY_NT001</strain>
        <plasmid evidence="6">Plasmid p_nc_yfy_nt001</plasmid>
    </source>
</reference>
<dbReference type="GeneID" id="88363410"/>
<evidence type="ECO:0000256" key="3">
    <source>
        <dbReference type="ARBA" id="ARBA00023163"/>
    </source>
</evidence>
<dbReference type="Proteomes" id="UP000221961">
    <property type="component" value="Plasmid p_NC_YFY_NT001"/>
</dbReference>
<dbReference type="RefSeq" id="WP_098699331.1">
    <property type="nucleotide sequence ID" value="NZ_CP023779.1"/>
</dbReference>
<dbReference type="GO" id="GO:0003700">
    <property type="term" value="F:DNA-binding transcription factor activity"/>
    <property type="evidence" value="ECO:0007669"/>
    <property type="project" value="TreeGrafter"/>
</dbReference>
<evidence type="ECO:0000256" key="2">
    <source>
        <dbReference type="ARBA" id="ARBA00023125"/>
    </source>
</evidence>
<dbReference type="PANTHER" id="PTHR46797:SF23">
    <property type="entry name" value="HTH-TYPE TRANSCRIPTIONAL REGULATOR SUTR"/>
    <property type="match status" value="1"/>
</dbReference>
<keyword evidence="1" id="KW-0805">Transcription regulation</keyword>
<keyword evidence="5" id="KW-0614">Plasmid</keyword>
<dbReference type="InterPro" id="IPR050807">
    <property type="entry name" value="TransReg_Diox_bact_type"/>
</dbReference>
<dbReference type="Pfam" id="PF01381">
    <property type="entry name" value="HTH_3"/>
    <property type="match status" value="2"/>
</dbReference>
<dbReference type="SUPFAM" id="SSF47413">
    <property type="entry name" value="lambda repressor-like DNA-binding domains"/>
    <property type="match status" value="2"/>
</dbReference>
<dbReference type="PANTHER" id="PTHR46797">
    <property type="entry name" value="HTH-TYPE TRANSCRIPTIONAL REGULATOR"/>
    <property type="match status" value="1"/>
</dbReference>
<dbReference type="KEGG" id="ntp:CRH09_39910"/>
<proteinExistence type="predicted"/>
<name>A0A291RZ22_9NOCA</name>
<evidence type="ECO:0000256" key="1">
    <source>
        <dbReference type="ARBA" id="ARBA00023015"/>
    </source>
</evidence>
<accession>A0A291RZ22</accession>
<dbReference type="EMBL" id="CP023779">
    <property type="protein sequence ID" value="ATL72538.1"/>
    <property type="molecule type" value="Genomic_DNA"/>
</dbReference>
<dbReference type="InterPro" id="IPR010982">
    <property type="entry name" value="Lambda_DNA-bd_dom_sf"/>
</dbReference>
<evidence type="ECO:0000313" key="5">
    <source>
        <dbReference type="EMBL" id="ATL72538.1"/>
    </source>
</evidence>
<gene>
    <name evidence="5" type="ORF">CRH09_39910</name>
</gene>
<dbReference type="Gene3D" id="1.10.260.40">
    <property type="entry name" value="lambda repressor-like DNA-binding domains"/>
    <property type="match status" value="2"/>
</dbReference>
<dbReference type="GO" id="GO:0003677">
    <property type="term" value="F:DNA binding"/>
    <property type="evidence" value="ECO:0007669"/>
    <property type="project" value="UniProtKB-KW"/>
</dbReference>
<feature type="domain" description="HTH cro/C1-type" evidence="4">
    <location>
        <begin position="83"/>
        <end position="134"/>
    </location>
</feature>
<dbReference type="PROSITE" id="PS50943">
    <property type="entry name" value="HTH_CROC1"/>
    <property type="match status" value="2"/>
</dbReference>
<protein>
    <submittedName>
        <fullName evidence="5">Transcriptional regulator</fullName>
    </submittedName>
</protein>
<keyword evidence="2" id="KW-0238">DNA-binding</keyword>
<sequence>MTRKVTRGFKGAALRHVRENHPTLHHTGELARVAGVSKSAVEQWEREEKSPSVKLLWRVAQALGVPMDVLVPIPVTERYLGDWRVLRGMTQQELATAAGLSAPTVHRLELGQVALSRESATGLAEGLGLSVDEVRAAYERARQRPPGSPA</sequence>